<dbReference type="InterPro" id="IPR002772">
    <property type="entry name" value="Glyco_hydro_3_C"/>
</dbReference>
<dbReference type="GO" id="GO:0008422">
    <property type="term" value="F:beta-glucosidase activity"/>
    <property type="evidence" value="ECO:0007669"/>
    <property type="project" value="UniProtKB-EC"/>
</dbReference>
<comment type="similarity">
    <text evidence="2 7">Belongs to the glycosyl hydrolase 3 family.</text>
</comment>
<dbReference type="EMBL" id="JBBHLD010000003">
    <property type="protein sequence ID" value="MEJ5903961.1"/>
    <property type="molecule type" value="Genomic_DNA"/>
</dbReference>
<dbReference type="InterPro" id="IPR019800">
    <property type="entry name" value="Glyco_hydro_3_AS"/>
</dbReference>
<dbReference type="SUPFAM" id="SSF52279">
    <property type="entry name" value="Beta-D-glucan exohydrolase, C-terminal domain"/>
    <property type="match status" value="1"/>
</dbReference>
<dbReference type="InterPro" id="IPR026891">
    <property type="entry name" value="Fn3-like"/>
</dbReference>
<feature type="domain" description="Fibronectin type III-like" evidence="9">
    <location>
        <begin position="692"/>
        <end position="761"/>
    </location>
</feature>
<keyword evidence="11" id="KW-1185">Reference proteome</keyword>
<dbReference type="InterPro" id="IPR017853">
    <property type="entry name" value="GH"/>
</dbReference>
<evidence type="ECO:0000256" key="8">
    <source>
        <dbReference type="SAM" id="SignalP"/>
    </source>
</evidence>
<dbReference type="PRINTS" id="PR00133">
    <property type="entry name" value="GLHYDRLASE3"/>
</dbReference>
<dbReference type="Gene3D" id="2.60.40.10">
    <property type="entry name" value="Immunoglobulins"/>
    <property type="match status" value="1"/>
</dbReference>
<dbReference type="PROSITE" id="PS00775">
    <property type="entry name" value="GLYCOSYL_HYDROL_F3"/>
    <property type="match status" value="1"/>
</dbReference>
<dbReference type="InterPro" id="IPR036881">
    <property type="entry name" value="Glyco_hydro_3_C_sf"/>
</dbReference>
<dbReference type="Gene3D" id="3.40.50.1700">
    <property type="entry name" value="Glycoside hydrolase family 3 C-terminal domain"/>
    <property type="match status" value="1"/>
</dbReference>
<dbReference type="SUPFAM" id="SSF51445">
    <property type="entry name" value="(Trans)glycosidases"/>
    <property type="match status" value="1"/>
</dbReference>
<evidence type="ECO:0000256" key="1">
    <source>
        <dbReference type="ARBA" id="ARBA00000448"/>
    </source>
</evidence>
<proteinExistence type="inferred from homology"/>
<evidence type="ECO:0000259" key="9">
    <source>
        <dbReference type="SMART" id="SM01217"/>
    </source>
</evidence>
<dbReference type="InterPro" id="IPR036962">
    <property type="entry name" value="Glyco_hydro_3_N_sf"/>
</dbReference>
<accession>A0ABU8R257</accession>
<dbReference type="SMART" id="SM01217">
    <property type="entry name" value="Fn3_like"/>
    <property type="match status" value="1"/>
</dbReference>
<dbReference type="InterPro" id="IPR013783">
    <property type="entry name" value="Ig-like_fold"/>
</dbReference>
<keyword evidence="4 8" id="KW-0732">Signal</keyword>
<dbReference type="RefSeq" id="WP_339548868.1">
    <property type="nucleotide sequence ID" value="NZ_JBBHLD010000003.1"/>
</dbReference>
<organism evidence="10 11">
    <name type="scientific">Pseudomonas kermanshahensis</name>
    <dbReference type="NCBI Taxonomy" id="2745482"/>
    <lineage>
        <taxon>Bacteria</taxon>
        <taxon>Pseudomonadati</taxon>
        <taxon>Pseudomonadota</taxon>
        <taxon>Gammaproteobacteria</taxon>
        <taxon>Pseudomonadales</taxon>
        <taxon>Pseudomonadaceae</taxon>
        <taxon>Pseudomonas</taxon>
    </lineage>
</organism>
<dbReference type="PANTHER" id="PTHR30620">
    <property type="entry name" value="PERIPLASMIC BETA-GLUCOSIDASE-RELATED"/>
    <property type="match status" value="1"/>
</dbReference>
<dbReference type="PANTHER" id="PTHR30620:SF16">
    <property type="entry name" value="LYSOSOMAL BETA GLUCOSIDASE"/>
    <property type="match status" value="1"/>
</dbReference>
<name>A0ABU8R257_9PSED</name>
<evidence type="ECO:0000256" key="3">
    <source>
        <dbReference type="ARBA" id="ARBA00012744"/>
    </source>
</evidence>
<feature type="chain" id="PRO_5046709572" description="beta-glucosidase" evidence="8">
    <location>
        <begin position="33"/>
        <end position="776"/>
    </location>
</feature>
<evidence type="ECO:0000256" key="2">
    <source>
        <dbReference type="ARBA" id="ARBA00005336"/>
    </source>
</evidence>
<evidence type="ECO:0000256" key="4">
    <source>
        <dbReference type="ARBA" id="ARBA00022729"/>
    </source>
</evidence>
<feature type="signal peptide" evidence="8">
    <location>
        <begin position="1"/>
        <end position="32"/>
    </location>
</feature>
<dbReference type="EC" id="3.2.1.21" evidence="3"/>
<dbReference type="Gene3D" id="3.20.20.300">
    <property type="entry name" value="Glycoside hydrolase, family 3, N-terminal domain"/>
    <property type="match status" value="1"/>
</dbReference>
<comment type="caution">
    <text evidence="10">The sequence shown here is derived from an EMBL/GenBank/DDBJ whole genome shotgun (WGS) entry which is preliminary data.</text>
</comment>
<evidence type="ECO:0000313" key="11">
    <source>
        <dbReference type="Proteomes" id="UP001377692"/>
    </source>
</evidence>
<dbReference type="Pfam" id="PF01915">
    <property type="entry name" value="Glyco_hydro_3_C"/>
    <property type="match status" value="1"/>
</dbReference>
<evidence type="ECO:0000256" key="6">
    <source>
        <dbReference type="ARBA" id="ARBA00023295"/>
    </source>
</evidence>
<evidence type="ECO:0000256" key="5">
    <source>
        <dbReference type="ARBA" id="ARBA00022801"/>
    </source>
</evidence>
<gene>
    <name evidence="10" type="primary">bglX</name>
    <name evidence="10" type="ORF">V7V80_04630</name>
</gene>
<dbReference type="Pfam" id="PF00933">
    <property type="entry name" value="Glyco_hydro_3"/>
    <property type="match status" value="1"/>
</dbReference>
<dbReference type="Pfam" id="PF14310">
    <property type="entry name" value="Fn3-like"/>
    <property type="match status" value="1"/>
</dbReference>
<evidence type="ECO:0000256" key="7">
    <source>
        <dbReference type="RuleBase" id="RU361161"/>
    </source>
</evidence>
<keyword evidence="5 7" id="KW-0378">Hydrolase</keyword>
<keyword evidence="6 7" id="KW-0326">Glycosidase</keyword>
<dbReference type="InterPro" id="IPR051915">
    <property type="entry name" value="Cellulose_Degrad_GH3"/>
</dbReference>
<evidence type="ECO:0000313" key="10">
    <source>
        <dbReference type="EMBL" id="MEJ5903961.1"/>
    </source>
</evidence>
<reference evidence="10 11" key="1">
    <citation type="submission" date="2024-02" db="EMBL/GenBank/DDBJ databases">
        <title>Identification of pathogenicity and growth-promoting functions of Pseudomonas putida variants.</title>
        <authorList>
            <person name="Sun J."/>
        </authorList>
    </citation>
    <scope>NUCLEOTIDE SEQUENCE [LARGE SCALE GENOMIC DNA]</scope>
    <source>
        <strain evidence="10 11">A04</strain>
    </source>
</reference>
<protein>
    <recommendedName>
        <fullName evidence="3">beta-glucosidase</fullName>
        <ecNumber evidence="3">3.2.1.21</ecNumber>
    </recommendedName>
</protein>
<dbReference type="Proteomes" id="UP001377692">
    <property type="component" value="Unassembled WGS sequence"/>
</dbReference>
<dbReference type="NCBIfam" id="NF011678">
    <property type="entry name" value="PRK15098.1"/>
    <property type="match status" value="1"/>
</dbReference>
<dbReference type="InterPro" id="IPR001764">
    <property type="entry name" value="Glyco_hydro_3_N"/>
</dbReference>
<comment type="catalytic activity">
    <reaction evidence="1">
        <text>Hydrolysis of terminal, non-reducing beta-D-glucosyl residues with release of beta-D-glucose.</text>
        <dbReference type="EC" id="3.2.1.21"/>
    </reaction>
</comment>
<sequence>MECGAFKQPARRSTSLLTLGLTLLLHAANVSATGGSPSMGKEQFLAALLEQMSLPEKVGQLRMKHSPGTPPSQYALDTVAKGAVGALFTEPGFTREQLRAYQDAAVQRGRLGIPVFFAGDVVHGHRTVFPIGLGQASSWDLQAIGSAARIAAIEASADGLDMTFAPMVDLSRDPRWGRMSEGFGEDPYLVSRIAERVTQQLQGATLGAADSIMACVKHFAAYGAVEGGRDYNTTNVSTHQLFQDYLPPYQAALEAGAGAVMTALTTLNGVPATANRWLLRDILRQQWRYRGLVISDHSAVQELVAHGTAAGGEDAAQAALVAGTQMSMNDRYFEQALAQLIEQGAVPVSLLDEAVHQVLATKYDLGLFHDPYRRLGHAQHGAQPSHDPKPLHRAQAREVARRSLVLLKNQNALLPLVKRGTVAVIGPLADNPVDILGSWHASGQPGQAISLYQGLKTAVGDDAKLLYALGANISDKRDDFLLLADKTVNFDPRPPQALLAEAVAIAQQADVIVVALGEARGMSHEGASKTDLNLPTQQRELLQALKRTGKPLVLVLMNGRPLTIVEESQWADAVLETWFSGTEGGNAIADVLFGDYNPSGKLPVTFPRSVGQIPLYYAQLNTGRPFDPQQPSAYRSHYFDTDNTPLYPFGYGLSYTHFSLSPLTLSTHRLRPGHAMQVSVTLKNEGQRTGETTVQLYLRDRVASVSRPLKELKGFQKVLLAPGESRQIVFDIDTSMLAFYNQHLQRVTEPGTFDVMIGLDSQDLQKASFELDGTPP</sequence>